<dbReference type="PANTHER" id="PTHR12918:SF1">
    <property type="entry name" value="CYSTEINE DIOXYGENASE TYPE 1"/>
    <property type="match status" value="1"/>
</dbReference>
<dbReference type="AlphaFoldDB" id="A0A0R2UF44"/>
<feature type="binding site" evidence="7">
    <location>
        <position position="87"/>
    </location>
    <ligand>
        <name>Fe cation</name>
        <dbReference type="ChEBI" id="CHEBI:24875"/>
        <note>catalytic</note>
    </ligand>
</feature>
<dbReference type="EMBL" id="LICA01000067">
    <property type="protein sequence ID" value="KRO95971.1"/>
    <property type="molecule type" value="Genomic_DNA"/>
</dbReference>
<dbReference type="InterPro" id="IPR010300">
    <property type="entry name" value="CDO_1"/>
</dbReference>
<comment type="similarity">
    <text evidence="1">Belongs to the cysteine dioxygenase family.</text>
</comment>
<dbReference type="InterPro" id="IPR014710">
    <property type="entry name" value="RmlC-like_jellyroll"/>
</dbReference>
<comment type="caution">
    <text evidence="8">The sequence shown here is derived from an EMBL/GenBank/DDBJ whole genome shotgun (WGS) entry which is preliminary data.</text>
</comment>
<evidence type="ECO:0000256" key="7">
    <source>
        <dbReference type="PIRSR" id="PIRSR610300-51"/>
    </source>
</evidence>
<reference evidence="8 9" key="1">
    <citation type="submission" date="2015-10" db="EMBL/GenBank/DDBJ databases">
        <title>Metagenome-Assembled Genomes uncover a global brackish microbiome.</title>
        <authorList>
            <person name="Hugerth L.W."/>
            <person name="Larsson J."/>
            <person name="Alneberg J."/>
            <person name="Lindh M.V."/>
            <person name="Legrand C."/>
            <person name="Pinhassi J."/>
            <person name="Andersson A.F."/>
        </authorList>
    </citation>
    <scope>NUCLEOTIDE SEQUENCE [LARGE SCALE GENOMIC DNA]</scope>
    <source>
        <strain evidence="8">BACL26 MAG-121220-bin70</strain>
    </source>
</reference>
<feature type="binding site" evidence="7">
    <location>
        <position position="136"/>
    </location>
    <ligand>
        <name>Fe cation</name>
        <dbReference type="ChEBI" id="CHEBI:24875"/>
        <note>catalytic</note>
    </ligand>
</feature>
<name>A0A0R2UF44_9GAMM</name>
<evidence type="ECO:0000313" key="8">
    <source>
        <dbReference type="EMBL" id="KRO95971.1"/>
    </source>
</evidence>
<organism evidence="8 9">
    <name type="scientific">SAR92 bacterium BACL26 MAG-121220-bin70</name>
    <dbReference type="NCBI Taxonomy" id="1655626"/>
    <lineage>
        <taxon>Bacteria</taxon>
        <taxon>Pseudomonadati</taxon>
        <taxon>Pseudomonadota</taxon>
        <taxon>Gammaproteobacteria</taxon>
        <taxon>Cellvibrionales</taxon>
        <taxon>Porticoccaceae</taxon>
        <taxon>SAR92 clade</taxon>
    </lineage>
</organism>
<dbReference type="Pfam" id="PF05995">
    <property type="entry name" value="CDO_I"/>
    <property type="match status" value="1"/>
</dbReference>
<evidence type="ECO:0000256" key="1">
    <source>
        <dbReference type="ARBA" id="ARBA00006622"/>
    </source>
</evidence>
<keyword evidence="5 7" id="KW-0408">Iron</keyword>
<keyword evidence="2 7" id="KW-0479">Metal-binding</keyword>
<dbReference type="PANTHER" id="PTHR12918">
    <property type="entry name" value="CYSTEINE DIOXYGENASE"/>
    <property type="match status" value="1"/>
</dbReference>
<evidence type="ECO:0000256" key="3">
    <source>
        <dbReference type="ARBA" id="ARBA00022964"/>
    </source>
</evidence>
<feature type="binding site" evidence="7">
    <location>
        <position position="85"/>
    </location>
    <ligand>
        <name>Fe cation</name>
        <dbReference type="ChEBI" id="CHEBI:24875"/>
        <note>catalytic</note>
    </ligand>
</feature>
<evidence type="ECO:0000313" key="9">
    <source>
        <dbReference type="Proteomes" id="UP000051213"/>
    </source>
</evidence>
<dbReference type="SUPFAM" id="SSF51182">
    <property type="entry name" value="RmlC-like cupins"/>
    <property type="match status" value="1"/>
</dbReference>
<accession>A0A0R2UF44</accession>
<sequence length="183" mass="20913">MNVITNASDKSDRAITSLTQLIETLKAAPSDQFESIAQHLSLTKTDVLPYATFSPTSYTRNCLELNERFELILLCWEPGQMTDIHDHGGEECWVYFMDSQFEEIIYERSHSKLSQTQSKTANNGSISYMSDFLGVHSLKNAGKRRGFSLHLYAKPIMSCNVFNSLSDSFEEKKMTYDTQFEIH</sequence>
<proteinExistence type="inferred from homology"/>
<dbReference type="InterPro" id="IPR011051">
    <property type="entry name" value="RmlC_Cupin_sf"/>
</dbReference>
<evidence type="ECO:0008006" key="10">
    <source>
        <dbReference type="Google" id="ProtNLM"/>
    </source>
</evidence>
<protein>
    <recommendedName>
        <fullName evidence="10">Cysteine dioxygenase</fullName>
    </recommendedName>
</protein>
<keyword evidence="4" id="KW-0560">Oxidoreductase</keyword>
<evidence type="ECO:0000256" key="5">
    <source>
        <dbReference type="ARBA" id="ARBA00023004"/>
    </source>
</evidence>
<dbReference type="GO" id="GO:0008198">
    <property type="term" value="F:ferrous iron binding"/>
    <property type="evidence" value="ECO:0007669"/>
    <property type="project" value="TreeGrafter"/>
</dbReference>
<dbReference type="CDD" id="cd10548">
    <property type="entry name" value="cupin_CDO"/>
    <property type="match status" value="1"/>
</dbReference>
<evidence type="ECO:0000256" key="4">
    <source>
        <dbReference type="ARBA" id="ARBA00023002"/>
    </source>
</evidence>
<dbReference type="Gene3D" id="2.60.120.10">
    <property type="entry name" value="Jelly Rolls"/>
    <property type="match status" value="1"/>
</dbReference>
<feature type="cross-link" description="3'-(S-cysteinyl)-tyrosine (Cys-Tyr)" evidence="6">
    <location>
        <begin position="92"/>
        <end position="152"/>
    </location>
</feature>
<evidence type="ECO:0000256" key="2">
    <source>
        <dbReference type="ARBA" id="ARBA00022723"/>
    </source>
</evidence>
<dbReference type="GO" id="GO:0017172">
    <property type="term" value="F:cysteine dioxygenase activity"/>
    <property type="evidence" value="ECO:0007669"/>
    <property type="project" value="TreeGrafter"/>
</dbReference>
<keyword evidence="3" id="KW-0223">Dioxygenase</keyword>
<gene>
    <name evidence="8" type="ORF">ABS24_09650</name>
</gene>
<evidence type="ECO:0000256" key="6">
    <source>
        <dbReference type="PIRSR" id="PIRSR610300-50"/>
    </source>
</evidence>
<dbReference type="GO" id="GO:0019448">
    <property type="term" value="P:L-cysteine catabolic process"/>
    <property type="evidence" value="ECO:0007669"/>
    <property type="project" value="TreeGrafter"/>
</dbReference>
<dbReference type="Proteomes" id="UP000051213">
    <property type="component" value="Unassembled WGS sequence"/>
</dbReference>
<keyword evidence="6" id="KW-0883">Thioether bond</keyword>